<feature type="domain" description="C2H2-type" evidence="9">
    <location>
        <begin position="65"/>
        <end position="92"/>
    </location>
</feature>
<keyword evidence="6" id="KW-0539">Nucleus</keyword>
<keyword evidence="5" id="KW-0862">Zinc</keyword>
<dbReference type="AlphaFoldDB" id="A0A0N1PGY8"/>
<protein>
    <submittedName>
        <fullName evidence="10">Zinc finger and BTB domain-containing protein 49</fullName>
    </submittedName>
</protein>
<feature type="domain" description="C2H2-type" evidence="9">
    <location>
        <begin position="134"/>
        <end position="161"/>
    </location>
</feature>
<evidence type="ECO:0000256" key="4">
    <source>
        <dbReference type="ARBA" id="ARBA00022771"/>
    </source>
</evidence>
<name>A0A0N1PGY8_PAPMA</name>
<dbReference type="Proteomes" id="UP000053240">
    <property type="component" value="Unassembled WGS sequence"/>
</dbReference>
<feature type="domain" description="C2H2-type" evidence="9">
    <location>
        <begin position="229"/>
        <end position="257"/>
    </location>
</feature>
<reference evidence="10 11" key="1">
    <citation type="journal article" date="2015" name="Nat. Commun.">
        <title>Outbred genome sequencing and CRISPR/Cas9 gene editing in butterflies.</title>
        <authorList>
            <person name="Li X."/>
            <person name="Fan D."/>
            <person name="Zhang W."/>
            <person name="Liu G."/>
            <person name="Zhang L."/>
            <person name="Zhao L."/>
            <person name="Fang X."/>
            <person name="Chen L."/>
            <person name="Dong Y."/>
            <person name="Chen Y."/>
            <person name="Ding Y."/>
            <person name="Zhao R."/>
            <person name="Feng M."/>
            <person name="Zhu Y."/>
            <person name="Feng Y."/>
            <person name="Jiang X."/>
            <person name="Zhu D."/>
            <person name="Xiang H."/>
            <person name="Feng X."/>
            <person name="Li S."/>
            <person name="Wang J."/>
            <person name="Zhang G."/>
            <person name="Kronforst M.R."/>
            <person name="Wang W."/>
        </authorList>
    </citation>
    <scope>NUCLEOTIDE SEQUENCE [LARGE SCALE GENOMIC DNA]</scope>
    <source>
        <strain evidence="10">Ya'a_city_454_Pm</strain>
        <tissue evidence="10">Whole body</tissue>
    </source>
</reference>
<dbReference type="GO" id="GO:0000981">
    <property type="term" value="F:DNA-binding transcription factor activity, RNA polymerase II-specific"/>
    <property type="evidence" value="ECO:0007669"/>
    <property type="project" value="TreeGrafter"/>
</dbReference>
<feature type="region of interest" description="Disordered" evidence="8">
    <location>
        <begin position="1"/>
        <end position="24"/>
    </location>
</feature>
<evidence type="ECO:0000256" key="1">
    <source>
        <dbReference type="ARBA" id="ARBA00004123"/>
    </source>
</evidence>
<evidence type="ECO:0000256" key="5">
    <source>
        <dbReference type="ARBA" id="ARBA00022833"/>
    </source>
</evidence>
<dbReference type="PANTHER" id="PTHR24394">
    <property type="entry name" value="ZINC FINGER PROTEIN"/>
    <property type="match status" value="1"/>
</dbReference>
<keyword evidence="2" id="KW-0479">Metal-binding</keyword>
<dbReference type="InterPro" id="IPR036236">
    <property type="entry name" value="Znf_C2H2_sf"/>
</dbReference>
<dbReference type="Gene3D" id="3.30.160.60">
    <property type="entry name" value="Classic Zinc Finger"/>
    <property type="match status" value="4"/>
</dbReference>
<dbReference type="STRING" id="76193.A0A0N1PGY8"/>
<dbReference type="FunFam" id="3.30.160.60:FF:000446">
    <property type="entry name" value="Zinc finger protein"/>
    <property type="match status" value="1"/>
</dbReference>
<sequence>MVLQNARRIPKYPESGVKQSPDEQNKRCNICGEMFQHFFYLEEHLKSHGSKISLEDDDKVVEKKHICQICSKSFKLHYYLKLHSFTHTKEKPYICQQIVEANRNEILAMVLQNARRIPKYPESGVKQSPDEQNKRCNICGEMFQHFFYLEEHLKSHGSKISLEDDDKVVEKKHICQICSKSFKLHYYLKLHSFTHTKEKPYICQQCGKGFITRGKLKRHLETHSGLKKYQCHICYKFFTRPSYLRIHVRTIHSAQDNFTLDKQFGVNINLGQTV</sequence>
<dbReference type="GO" id="GO:0008270">
    <property type="term" value="F:zinc ion binding"/>
    <property type="evidence" value="ECO:0007669"/>
    <property type="project" value="UniProtKB-KW"/>
</dbReference>
<feature type="domain" description="C2H2-type" evidence="9">
    <location>
        <begin position="173"/>
        <end position="200"/>
    </location>
</feature>
<gene>
    <name evidence="10" type="ORF">RR48_01928</name>
</gene>
<dbReference type="SUPFAM" id="SSF57667">
    <property type="entry name" value="beta-beta-alpha zinc fingers"/>
    <property type="match status" value="3"/>
</dbReference>
<feature type="domain" description="C2H2-type" evidence="9">
    <location>
        <begin position="201"/>
        <end position="228"/>
    </location>
</feature>
<dbReference type="SMART" id="SM00355">
    <property type="entry name" value="ZnF_C2H2"/>
    <property type="match status" value="6"/>
</dbReference>
<keyword evidence="4 7" id="KW-0863">Zinc-finger</keyword>
<dbReference type="EMBL" id="KQ460240">
    <property type="protein sequence ID" value="KPJ16397.1"/>
    <property type="molecule type" value="Genomic_DNA"/>
</dbReference>
<evidence type="ECO:0000259" key="9">
    <source>
        <dbReference type="PROSITE" id="PS50157"/>
    </source>
</evidence>
<evidence type="ECO:0000256" key="3">
    <source>
        <dbReference type="ARBA" id="ARBA00022737"/>
    </source>
</evidence>
<dbReference type="PROSITE" id="PS50157">
    <property type="entry name" value="ZINC_FINGER_C2H2_2"/>
    <property type="match status" value="6"/>
</dbReference>
<dbReference type="InParanoid" id="A0A0N1PGY8"/>
<keyword evidence="3" id="KW-0677">Repeat</keyword>
<organism evidence="10 11">
    <name type="scientific">Papilio machaon</name>
    <name type="common">Old World swallowtail butterfly</name>
    <dbReference type="NCBI Taxonomy" id="76193"/>
    <lineage>
        <taxon>Eukaryota</taxon>
        <taxon>Metazoa</taxon>
        <taxon>Ecdysozoa</taxon>
        <taxon>Arthropoda</taxon>
        <taxon>Hexapoda</taxon>
        <taxon>Insecta</taxon>
        <taxon>Pterygota</taxon>
        <taxon>Neoptera</taxon>
        <taxon>Endopterygota</taxon>
        <taxon>Lepidoptera</taxon>
        <taxon>Glossata</taxon>
        <taxon>Ditrysia</taxon>
        <taxon>Papilionoidea</taxon>
        <taxon>Papilionidae</taxon>
        <taxon>Papilioninae</taxon>
        <taxon>Papilio</taxon>
    </lineage>
</organism>
<accession>A0A0N1PGY8</accession>
<proteinExistence type="predicted"/>
<feature type="domain" description="C2H2-type" evidence="9">
    <location>
        <begin position="26"/>
        <end position="53"/>
    </location>
</feature>
<evidence type="ECO:0000256" key="8">
    <source>
        <dbReference type="SAM" id="MobiDB-lite"/>
    </source>
</evidence>
<dbReference type="PANTHER" id="PTHR24394:SF44">
    <property type="entry name" value="ZINC FINGER PROTEIN 271-LIKE"/>
    <property type="match status" value="1"/>
</dbReference>
<evidence type="ECO:0000256" key="2">
    <source>
        <dbReference type="ARBA" id="ARBA00022723"/>
    </source>
</evidence>
<evidence type="ECO:0000256" key="6">
    <source>
        <dbReference type="ARBA" id="ARBA00023242"/>
    </source>
</evidence>
<dbReference type="GO" id="GO:0005634">
    <property type="term" value="C:nucleus"/>
    <property type="evidence" value="ECO:0007669"/>
    <property type="project" value="UniProtKB-SubCell"/>
</dbReference>
<dbReference type="PROSITE" id="PS00028">
    <property type="entry name" value="ZINC_FINGER_C2H2_1"/>
    <property type="match status" value="6"/>
</dbReference>
<dbReference type="Pfam" id="PF00096">
    <property type="entry name" value="zf-C2H2"/>
    <property type="match status" value="4"/>
</dbReference>
<comment type="subcellular location">
    <subcellularLocation>
        <location evidence="1">Nucleus</location>
    </subcellularLocation>
</comment>
<evidence type="ECO:0000313" key="11">
    <source>
        <dbReference type="Proteomes" id="UP000053240"/>
    </source>
</evidence>
<evidence type="ECO:0000313" key="10">
    <source>
        <dbReference type="EMBL" id="KPJ16397.1"/>
    </source>
</evidence>
<dbReference type="InterPro" id="IPR013087">
    <property type="entry name" value="Znf_C2H2_type"/>
</dbReference>
<keyword evidence="11" id="KW-1185">Reference proteome</keyword>
<evidence type="ECO:0000256" key="7">
    <source>
        <dbReference type="PROSITE-ProRule" id="PRU00042"/>
    </source>
</evidence>